<evidence type="ECO:0000256" key="1">
    <source>
        <dbReference type="ARBA" id="ARBA00010556"/>
    </source>
</evidence>
<dbReference type="Gene3D" id="1.50.10.20">
    <property type="match status" value="1"/>
</dbReference>
<evidence type="ECO:0000256" key="2">
    <source>
        <dbReference type="ARBA" id="ARBA00022729"/>
    </source>
</evidence>
<dbReference type="Gene3D" id="2.60.40.1930">
    <property type="match status" value="1"/>
</dbReference>
<dbReference type="EMBL" id="JAMLJM010000004">
    <property type="protein sequence ID" value="MCL9809200.1"/>
    <property type="molecule type" value="Genomic_DNA"/>
</dbReference>
<evidence type="ECO:0000259" key="6">
    <source>
        <dbReference type="SMART" id="SM01360"/>
    </source>
</evidence>
<dbReference type="Pfam" id="PF07678">
    <property type="entry name" value="TED_complement"/>
    <property type="match status" value="1"/>
</dbReference>
<feature type="compositionally biased region" description="Acidic residues" evidence="3">
    <location>
        <begin position="521"/>
        <end position="537"/>
    </location>
</feature>
<dbReference type="InterPro" id="IPR011625">
    <property type="entry name" value="A2M_N_BRD"/>
</dbReference>
<dbReference type="SMART" id="SM01359">
    <property type="entry name" value="A2M_N_2"/>
    <property type="match status" value="1"/>
</dbReference>
<dbReference type="Pfam" id="PF17973">
    <property type="entry name" value="bMG10"/>
    <property type="match status" value="1"/>
</dbReference>
<dbReference type="InterPro" id="IPR041462">
    <property type="entry name" value="Bact_A2M_MG6"/>
</dbReference>
<dbReference type="SMART" id="SM01419">
    <property type="entry name" value="Thiol-ester_cl"/>
    <property type="match status" value="1"/>
</dbReference>
<comment type="similarity">
    <text evidence="1">Belongs to the protease inhibitor I39 (alpha-2-macroglobulin) family. Bacterial alpha-2-macroglobulin subfamily.</text>
</comment>
<dbReference type="Pfam" id="PF00207">
    <property type="entry name" value="A2M"/>
    <property type="match status" value="1"/>
</dbReference>
<proteinExistence type="inferred from homology"/>
<reference evidence="7 8" key="1">
    <citation type="submission" date="2022-05" db="EMBL/GenBank/DDBJ databases">
        <title>Flavobacterium sp., isolated from activated sludge.</title>
        <authorList>
            <person name="Ran Q."/>
        </authorList>
    </citation>
    <scope>NUCLEOTIDE SEQUENCE [LARGE SCALE GENOMIC DNA]</scope>
    <source>
        <strain evidence="7 8">HXWNR70</strain>
    </source>
</reference>
<accession>A0ABT0TP92</accession>
<dbReference type="PANTHER" id="PTHR40094:SF1">
    <property type="entry name" value="UBIQUITIN DOMAIN-CONTAINING PROTEIN"/>
    <property type="match status" value="1"/>
</dbReference>
<dbReference type="InterPro" id="IPR047565">
    <property type="entry name" value="Alpha-macroglob_thiol-ester_cl"/>
</dbReference>
<gene>
    <name evidence="7" type="ORF">NAT50_07485</name>
</gene>
<feature type="chain" id="PRO_5045798569" evidence="4">
    <location>
        <begin position="24"/>
        <end position="1905"/>
    </location>
</feature>
<dbReference type="Pfam" id="PF07703">
    <property type="entry name" value="A2M_BRD"/>
    <property type="match status" value="1"/>
</dbReference>
<dbReference type="Pfam" id="PF01835">
    <property type="entry name" value="MG2"/>
    <property type="match status" value="1"/>
</dbReference>
<dbReference type="Pfam" id="PF17962">
    <property type="entry name" value="bMG6"/>
    <property type="match status" value="1"/>
</dbReference>
<dbReference type="InterPro" id="IPR041246">
    <property type="entry name" value="Bact_MG10"/>
</dbReference>
<dbReference type="InterPro" id="IPR008930">
    <property type="entry name" value="Terpenoid_cyclase/PrenylTrfase"/>
</dbReference>
<feature type="signal peptide" evidence="4">
    <location>
        <begin position="1"/>
        <end position="23"/>
    </location>
</feature>
<dbReference type="InterPro" id="IPR021868">
    <property type="entry name" value="Alpha_2_Macroglob_MG3"/>
</dbReference>
<dbReference type="RefSeq" id="WP_250592598.1">
    <property type="nucleotide sequence ID" value="NZ_JAMLJM010000004.1"/>
</dbReference>
<dbReference type="Pfam" id="PF17972">
    <property type="entry name" value="bMG5"/>
    <property type="match status" value="1"/>
</dbReference>
<evidence type="ECO:0000256" key="4">
    <source>
        <dbReference type="SAM" id="SignalP"/>
    </source>
</evidence>
<dbReference type="InterPro" id="IPR002890">
    <property type="entry name" value="MG2"/>
</dbReference>
<organism evidence="7 8">
    <name type="scientific">Flavobacterium luminosum</name>
    <dbReference type="NCBI Taxonomy" id="2949086"/>
    <lineage>
        <taxon>Bacteria</taxon>
        <taxon>Pseudomonadati</taxon>
        <taxon>Bacteroidota</taxon>
        <taxon>Flavobacteriia</taxon>
        <taxon>Flavobacteriales</taxon>
        <taxon>Flavobacteriaceae</taxon>
        <taxon>Flavobacterium</taxon>
    </lineage>
</organism>
<dbReference type="SMART" id="SM01360">
    <property type="entry name" value="A2M"/>
    <property type="match status" value="1"/>
</dbReference>
<feature type="domain" description="Alpha-2-macroglobulin bait region" evidence="5">
    <location>
        <begin position="1044"/>
        <end position="1186"/>
    </location>
</feature>
<evidence type="ECO:0000259" key="5">
    <source>
        <dbReference type="SMART" id="SM01359"/>
    </source>
</evidence>
<dbReference type="InterPro" id="IPR001599">
    <property type="entry name" value="Macroglobln_a2"/>
</dbReference>
<comment type="caution">
    <text evidence="7">The sequence shown here is derived from an EMBL/GenBank/DDBJ whole genome shotgun (WGS) entry which is preliminary data.</text>
</comment>
<dbReference type="InterPro" id="IPR041203">
    <property type="entry name" value="Bact_A2M_MG5"/>
</dbReference>
<feature type="region of interest" description="Disordered" evidence="3">
    <location>
        <begin position="520"/>
        <end position="541"/>
    </location>
</feature>
<feature type="domain" description="Alpha-2-macroglobulin" evidence="6">
    <location>
        <begin position="1249"/>
        <end position="1340"/>
    </location>
</feature>
<evidence type="ECO:0000313" key="8">
    <source>
        <dbReference type="Proteomes" id="UP001317191"/>
    </source>
</evidence>
<dbReference type="Pfam" id="PF11974">
    <property type="entry name" value="bMG3"/>
    <property type="match status" value="1"/>
</dbReference>
<dbReference type="PROSITE" id="PS51257">
    <property type="entry name" value="PROKAR_LIPOPROTEIN"/>
    <property type="match status" value="1"/>
</dbReference>
<dbReference type="Proteomes" id="UP001317191">
    <property type="component" value="Unassembled WGS sequence"/>
</dbReference>
<dbReference type="SUPFAM" id="SSF48239">
    <property type="entry name" value="Terpenoid cyclases/Protein prenyltransferases"/>
    <property type="match status" value="1"/>
</dbReference>
<evidence type="ECO:0000256" key="3">
    <source>
        <dbReference type="SAM" id="MobiDB-lite"/>
    </source>
</evidence>
<keyword evidence="2 4" id="KW-0732">Signal</keyword>
<sequence length="1905" mass="211781">MKLLRFVGVALIFCVLFSCGKKAADFDSDFELFKNQISAFTSGFVSVKSDIRVQLAFNNPNWKVNQELDADLLDISPSVSGKVIALSSNTLAFVPDEKLEQNTLYQVSLQLNKITEVPKELSVFNFSLKTIKQDFTVTTEDIQSSDKETYYLNGVLKTADFLAFEEAEKLLECHQNGDDLKVVFDKDNSSSTEFKFRVEGIKRFEKASTITLAWDGDASDIDREGESEIAIPAKGDFKVMDIKIGDENNQSLLINFSDPLQKDQDFKGLVVIENTSEVKYATMGNVLKVYFSNQAPIQSEEVVEVIPTEVAVAAVDSAASVVEAAATMVSADTAVVSVDSASSVLPVEEVAYEEEQYTEPEAIAIAVSGNKLVEVFQGIKNIYGEEMANNYAERIDFDPINPAVKFVKNGTILPSSNNLKINFAAANLKKVDVKIYKIYKNNILQFLQDNELNGANNLKKVSQPVAKSTLELKQNELLDYTKWNTYALDLSKVITPEPGAIYRVEFSFKKKYSLFKCADGTNDDSQNDEEEPEEDDVNYSGTSGYDYYYEEDYEWRASQDPCTDYYYYNTKVSKNILATDLGVIAKRGNNKSVTVAVSDIVTTEPISGATVELFNYQQQKLASMITDGNGMTNFDLKKYAYFAIVTKGKNSTYVKLDDELSLSISNFDVSGESLQKGLKGFIYGERGVWRPGDSIHLSFILNDKANKIPLHHPIKFRLNDPTGKTIYQTIQKVNEMNHYKFGLLTQTSAMTGNWEAVVSVGGAQFYKSVKIETIKPNRLKIKSSFNEGILSASKKNSNTIQVLWMHGAVAKDLKTEVQAKFSQQQTIFKGYDNFVFDDPTRNFSTEEINVYSGKVNQQGMVTFPINPSLQGQAPGMLKAAFITKVYENGGDVSTDVASVKYSPYPTYVGIKTPEPNKYGLLETGKVNHYEFVTLGENGKPKSVRGLEVKVYKIDSRWWWDESYDNISNYNTTTSTTAYKTFIINTDASGRGSLNFSVPEQDWGRYLIRAIDPNDGHASGQTVFLDYPYWSERSKNTDGKEATMLRFSTDKKEYAVGETAKVFFPSSEGGRALVSVENGSRVVKAFWVKTQKGETKVDLEVTPEMAPNVYINVTMLQPHASTKNDSPIRMYGIVPIAVVDKQTVLEPVISMSEVLRPEQKVAVKVSEKTGKAMTYTIAVVDEGLLDLTRFKTPNAWDSFYAREALGVRTWDIYDNVIGAYGGKVNQIFSIGGDQEAGGAQAKKANRFKPVVMYFGPFKLGKGEAKTHQFKLPKYIGSVKTMVVAANAANSAYGMAEKVTPVKSPLMVLASLPRKISPSEKVTLPVTLFATEKFVKEVTVQIKTNQAVKLAGPTSQKIYFATPDEKMAYFDLVVGNTTGVGKIQIIATSGAQKSVYEVEIDVMNPNPVTTAFTDVTLGSGANKTINWNSFGVAGSNKAMIEISSIPTIDFGRRLNYLIQYPYGCVEQTTSSVFPQLYLTDVIDLDSSKKQSIQRNVTVAIEKLTSLQLANGGFAYWPGSAQADDWGTTYAGHFLIEAEKKGYALPINFKTKWIAYQQKMAKQWRFESQYQSDLGQAYRLYTLALAGAADLASMNRLRETKKLSNESKLRLAATYAIVKQKAAGLALLAKTNITETYSPYYFYSYGSEDRNRAMTLETLILLGQKQKAFATAVTLAKSLSSDQWMSTQTTAYSLYAMAKFAQFNGGKGIDVQFTSAGKTIKIKSTKAIAQRDLLVIGKNNKVSIKNNKQNTLFVRVIQSGILPVGQEKVMSNNVVAKVFFKDRKGNPVNVTRINQGTELVAEVVLTNQKGEFVPNIALTQILPSGFEIVNTRFTDYGNATENIADYIDIRDDRANYHFGLKSRETRVFKMLINASYLGKYYLPGVQCEAMYDNSFVARSKGQWIEIVK</sequence>
<dbReference type="InterPro" id="IPR011626">
    <property type="entry name" value="Alpha-macroglobulin_TED"/>
</dbReference>
<protein>
    <submittedName>
        <fullName evidence="7">MG2 domain-containing protein</fullName>
    </submittedName>
</protein>
<keyword evidence="8" id="KW-1185">Reference proteome</keyword>
<dbReference type="InterPro" id="IPR051802">
    <property type="entry name" value="YfhM-like"/>
</dbReference>
<dbReference type="PANTHER" id="PTHR40094">
    <property type="entry name" value="ALPHA-2-MACROGLOBULIN HOMOLOG"/>
    <property type="match status" value="1"/>
</dbReference>
<dbReference type="CDD" id="cd02891">
    <property type="entry name" value="A2M_like"/>
    <property type="match status" value="1"/>
</dbReference>
<evidence type="ECO:0000313" key="7">
    <source>
        <dbReference type="EMBL" id="MCL9809200.1"/>
    </source>
</evidence>
<name>A0ABT0TP92_9FLAO</name>